<evidence type="ECO:0008006" key="4">
    <source>
        <dbReference type="Google" id="ProtNLM"/>
    </source>
</evidence>
<evidence type="ECO:0000256" key="1">
    <source>
        <dbReference type="SAM" id="SignalP"/>
    </source>
</evidence>
<evidence type="ECO:0000313" key="2">
    <source>
        <dbReference type="EMBL" id="MBV4357952.1"/>
    </source>
</evidence>
<proteinExistence type="predicted"/>
<organism evidence="2 3">
    <name type="scientific">Pinibacter aurantiacus</name>
    <dbReference type="NCBI Taxonomy" id="2851599"/>
    <lineage>
        <taxon>Bacteria</taxon>
        <taxon>Pseudomonadati</taxon>
        <taxon>Bacteroidota</taxon>
        <taxon>Chitinophagia</taxon>
        <taxon>Chitinophagales</taxon>
        <taxon>Chitinophagaceae</taxon>
        <taxon>Pinibacter</taxon>
    </lineage>
</organism>
<dbReference type="RefSeq" id="WP_217791605.1">
    <property type="nucleotide sequence ID" value="NZ_JAHSPG010000008.1"/>
</dbReference>
<gene>
    <name evidence="2" type="ORF">KTO63_12385</name>
</gene>
<protein>
    <recommendedName>
        <fullName evidence="4">Outer membrane protein beta-barrel domain-containing protein</fullName>
    </recommendedName>
</protein>
<keyword evidence="3" id="KW-1185">Reference proteome</keyword>
<evidence type="ECO:0000313" key="3">
    <source>
        <dbReference type="Proteomes" id="UP000812270"/>
    </source>
</evidence>
<keyword evidence="1" id="KW-0732">Signal</keyword>
<dbReference type="Proteomes" id="UP000812270">
    <property type="component" value="Unassembled WGS sequence"/>
</dbReference>
<name>A0A9E2SAX9_9BACT</name>
<dbReference type="AlphaFoldDB" id="A0A9E2SAX9"/>
<sequence>MKPILFAGILLLSLSGIAQKKFEKAFIVTNSSDTLRGYVDYVEQDRNPVDIRFKKNLEDNDFQTYRIHDVQYFEIEGYEYYSRWVCSISMDESEFSRLSNGVDSSKRTDTVFLRLLTAGKYVQLYSYKDKLKLRFYIKGKDDPAPQELIYRVSIDNEEGARVKEENIFQGQLIQYAIQNNAATDKLYALAGRSKYSQRELTKIAETINGGNEVTFEKANHYKKNRFFIEAGVNRSSFKFTGLDYLAAIKFSSSLTPAFSVGIDQFIKPAIGRVMLRGELSFYMDRLHGSNKRTNTWIDNYELKRNTVGISLSVLTNLYNSESFKFFIGLGGGLNFSKYPEVSYYVKYGESAPATEKYTQDFRSTSMPIIGRIGCVLNSRIELSLVYNGVVGRLTENYMTFSDKYSCQQIRVGYLFSNKKK</sequence>
<feature type="signal peptide" evidence="1">
    <location>
        <begin position="1"/>
        <end position="20"/>
    </location>
</feature>
<comment type="caution">
    <text evidence="2">The sequence shown here is derived from an EMBL/GenBank/DDBJ whole genome shotgun (WGS) entry which is preliminary data.</text>
</comment>
<dbReference type="EMBL" id="JAHSPG010000008">
    <property type="protein sequence ID" value="MBV4357952.1"/>
    <property type="molecule type" value="Genomic_DNA"/>
</dbReference>
<accession>A0A9E2SAX9</accession>
<feature type="chain" id="PRO_5039205974" description="Outer membrane protein beta-barrel domain-containing protein" evidence="1">
    <location>
        <begin position="21"/>
        <end position="420"/>
    </location>
</feature>
<reference evidence="2" key="1">
    <citation type="submission" date="2021-06" db="EMBL/GenBank/DDBJ databases">
        <authorList>
            <person name="Huq M.A."/>
        </authorList>
    </citation>
    <scope>NUCLEOTIDE SEQUENCE</scope>
    <source>
        <strain evidence="2">MAH-26</strain>
    </source>
</reference>